<protein>
    <submittedName>
        <fullName evidence="2">Uncharacterized protein</fullName>
    </submittedName>
</protein>
<sequence length="208" mass="21606">MIAGIHPAYAPGPAGTPGTASAVEPPAGTPGAARPAVTAVPGAAGGCPGAAGAPGPAIADQPRRATGTPGHPRVGTRRPVSTVSVQQSARPAGLPRRCPVRAIADQRTPQQRLRGPIDQVEQTLLNVGGLGGPIAAPARAQRRHELVMKRGRLPTQRLIVVGMIGEQRRHRRGHLITGGGQYRGCRRRGSRVGRADRGPDTRQIRCCH</sequence>
<dbReference type="PATRIC" id="fig|459424.11.peg.589"/>
<proteinExistence type="predicted"/>
<dbReference type="HOGENOM" id="CLU_1319759_0_0_11"/>
<accession>L7V379</accession>
<feature type="region of interest" description="Disordered" evidence="1">
    <location>
        <begin position="187"/>
        <end position="208"/>
    </location>
</feature>
<dbReference type="AlphaFoldDB" id="L7V379"/>
<dbReference type="KEGG" id="mli:MULP_00576"/>
<name>L7V379_MYCL1</name>
<evidence type="ECO:0000313" key="2">
    <source>
        <dbReference type="EMBL" id="AGC60667.1"/>
    </source>
</evidence>
<feature type="compositionally biased region" description="Basic and acidic residues" evidence="1">
    <location>
        <begin position="193"/>
        <end position="208"/>
    </location>
</feature>
<feature type="compositionally biased region" description="Polar residues" evidence="1">
    <location>
        <begin position="79"/>
        <end position="89"/>
    </location>
</feature>
<keyword evidence="3" id="KW-1185">Reference proteome</keyword>
<feature type="region of interest" description="Disordered" evidence="1">
    <location>
        <begin position="1"/>
        <end position="95"/>
    </location>
</feature>
<reference evidence="2 3" key="1">
    <citation type="journal article" date="2013" name="J. Bacteriol.">
        <title>Complete Genome Sequence of the Frog Pathogen Mycobacterium ulcerans Ecovar Liflandii.</title>
        <authorList>
            <person name="Tobias N.J."/>
            <person name="Doig K.D."/>
            <person name="Medema M.H."/>
            <person name="Chen H."/>
            <person name="Haring V."/>
            <person name="Moore R."/>
            <person name="Seemann T."/>
            <person name="Stinear T.P."/>
        </authorList>
    </citation>
    <scope>NUCLEOTIDE SEQUENCE [LARGE SCALE GENOMIC DNA]</scope>
    <source>
        <strain evidence="2 3">128FXT</strain>
    </source>
</reference>
<gene>
    <name evidence="2" type="ordered locus">MULP_00576</name>
</gene>
<feature type="compositionally biased region" description="Low complexity" evidence="1">
    <location>
        <begin position="7"/>
        <end position="42"/>
    </location>
</feature>
<dbReference type="EMBL" id="CP003899">
    <property type="protein sequence ID" value="AGC60667.1"/>
    <property type="molecule type" value="Genomic_DNA"/>
</dbReference>
<dbReference type="Proteomes" id="UP000011157">
    <property type="component" value="Chromosome"/>
</dbReference>
<evidence type="ECO:0000313" key="3">
    <source>
        <dbReference type="Proteomes" id="UP000011157"/>
    </source>
</evidence>
<organism evidence="2 3">
    <name type="scientific">Mycobacterium liflandii (strain 128FXT)</name>
    <dbReference type="NCBI Taxonomy" id="459424"/>
    <lineage>
        <taxon>Bacteria</taxon>
        <taxon>Bacillati</taxon>
        <taxon>Actinomycetota</taxon>
        <taxon>Actinomycetes</taxon>
        <taxon>Mycobacteriales</taxon>
        <taxon>Mycobacteriaceae</taxon>
        <taxon>Mycobacterium</taxon>
        <taxon>Mycobacterium ulcerans group</taxon>
    </lineage>
</organism>
<evidence type="ECO:0000256" key="1">
    <source>
        <dbReference type="SAM" id="MobiDB-lite"/>
    </source>
</evidence>